<proteinExistence type="predicted"/>
<protein>
    <submittedName>
        <fullName evidence="1">Uncharacterized protein</fullName>
    </submittedName>
</protein>
<reference evidence="1" key="1">
    <citation type="journal article" date="2023" name="Mol. Phylogenet. Evol.">
        <title>Genome-scale phylogeny and comparative genomics of the fungal order Sordariales.</title>
        <authorList>
            <person name="Hensen N."/>
            <person name="Bonometti L."/>
            <person name="Westerberg I."/>
            <person name="Brannstrom I.O."/>
            <person name="Guillou S."/>
            <person name="Cros-Aarteil S."/>
            <person name="Calhoun S."/>
            <person name="Haridas S."/>
            <person name="Kuo A."/>
            <person name="Mondo S."/>
            <person name="Pangilinan J."/>
            <person name="Riley R."/>
            <person name="LaButti K."/>
            <person name="Andreopoulos B."/>
            <person name="Lipzen A."/>
            <person name="Chen C."/>
            <person name="Yan M."/>
            <person name="Daum C."/>
            <person name="Ng V."/>
            <person name="Clum A."/>
            <person name="Steindorff A."/>
            <person name="Ohm R.A."/>
            <person name="Martin F."/>
            <person name="Silar P."/>
            <person name="Natvig D.O."/>
            <person name="Lalanne C."/>
            <person name="Gautier V."/>
            <person name="Ament-Velasquez S.L."/>
            <person name="Kruys A."/>
            <person name="Hutchinson M.I."/>
            <person name="Powell A.J."/>
            <person name="Barry K."/>
            <person name="Miller A.N."/>
            <person name="Grigoriev I.V."/>
            <person name="Debuchy R."/>
            <person name="Gladieux P."/>
            <person name="Hiltunen Thoren M."/>
            <person name="Johannesson H."/>
        </authorList>
    </citation>
    <scope>NUCLEOTIDE SEQUENCE</scope>
    <source>
        <strain evidence="1">CBS 560.94</strain>
    </source>
</reference>
<evidence type="ECO:0000313" key="1">
    <source>
        <dbReference type="EMBL" id="KAK3354639.1"/>
    </source>
</evidence>
<evidence type="ECO:0000313" key="2">
    <source>
        <dbReference type="Proteomes" id="UP001278500"/>
    </source>
</evidence>
<accession>A0AAE0JPG7</accession>
<comment type="caution">
    <text evidence="1">The sequence shown here is derived from an EMBL/GenBank/DDBJ whole genome shotgun (WGS) entry which is preliminary data.</text>
</comment>
<feature type="non-terminal residue" evidence="1">
    <location>
        <position position="1"/>
    </location>
</feature>
<sequence length="49" mass="5537">TILKTISTSNRTILPFVLLPGVNITYKYINNSLNNRTILAASVRKYINN</sequence>
<dbReference type="RefSeq" id="XP_062686017.1">
    <property type="nucleotide sequence ID" value="XM_062823985.1"/>
</dbReference>
<dbReference type="Proteomes" id="UP001278500">
    <property type="component" value="Unassembled WGS sequence"/>
</dbReference>
<dbReference type="AlphaFoldDB" id="A0AAE0JPG7"/>
<reference evidence="1" key="2">
    <citation type="submission" date="2023-06" db="EMBL/GenBank/DDBJ databases">
        <authorList>
            <consortium name="Lawrence Berkeley National Laboratory"/>
            <person name="Haridas S."/>
            <person name="Hensen N."/>
            <person name="Bonometti L."/>
            <person name="Westerberg I."/>
            <person name="Brannstrom I.O."/>
            <person name="Guillou S."/>
            <person name="Cros-Aarteil S."/>
            <person name="Calhoun S."/>
            <person name="Kuo A."/>
            <person name="Mondo S."/>
            <person name="Pangilinan J."/>
            <person name="Riley R."/>
            <person name="Labutti K."/>
            <person name="Andreopoulos B."/>
            <person name="Lipzen A."/>
            <person name="Chen C."/>
            <person name="Yanf M."/>
            <person name="Daum C."/>
            <person name="Ng V."/>
            <person name="Clum A."/>
            <person name="Steindorff A."/>
            <person name="Ohm R."/>
            <person name="Martin F."/>
            <person name="Silar P."/>
            <person name="Natvig D."/>
            <person name="Lalanne C."/>
            <person name="Gautier V."/>
            <person name="Ament-Velasquez S.L."/>
            <person name="Kruys A."/>
            <person name="Hutchinson M.I."/>
            <person name="Powell A.J."/>
            <person name="Barry K."/>
            <person name="Miller A.N."/>
            <person name="Grigoriev I.V."/>
            <person name="Debuchy R."/>
            <person name="Gladieux P."/>
            <person name="Thoren M.H."/>
            <person name="Johannesson H."/>
        </authorList>
    </citation>
    <scope>NUCLEOTIDE SEQUENCE</scope>
    <source>
        <strain evidence="1">CBS 560.94</strain>
    </source>
</reference>
<keyword evidence="2" id="KW-1185">Reference proteome</keyword>
<dbReference type="EMBL" id="JAUEPP010000001">
    <property type="protein sequence ID" value="KAK3354639.1"/>
    <property type="molecule type" value="Genomic_DNA"/>
</dbReference>
<gene>
    <name evidence="1" type="ORF">B0H65DRAFT_415432</name>
</gene>
<name>A0AAE0JPG7_9PEZI</name>
<organism evidence="1 2">
    <name type="scientific">Neurospora tetraspora</name>
    <dbReference type="NCBI Taxonomy" id="94610"/>
    <lineage>
        <taxon>Eukaryota</taxon>
        <taxon>Fungi</taxon>
        <taxon>Dikarya</taxon>
        <taxon>Ascomycota</taxon>
        <taxon>Pezizomycotina</taxon>
        <taxon>Sordariomycetes</taxon>
        <taxon>Sordariomycetidae</taxon>
        <taxon>Sordariales</taxon>
        <taxon>Sordariaceae</taxon>
        <taxon>Neurospora</taxon>
    </lineage>
</organism>
<dbReference type="GeneID" id="87861139"/>